<gene>
    <name evidence="2" type="ORF">R1sor_003029</name>
</gene>
<accession>A0ABD3H0G1</accession>
<proteinExistence type="predicted"/>
<dbReference type="AlphaFoldDB" id="A0ABD3H0G1"/>
<protein>
    <submittedName>
        <fullName evidence="2">Uncharacterized protein</fullName>
    </submittedName>
</protein>
<dbReference type="Proteomes" id="UP001633002">
    <property type="component" value="Unassembled WGS sequence"/>
</dbReference>
<organism evidence="2 3">
    <name type="scientific">Riccia sorocarpa</name>
    <dbReference type="NCBI Taxonomy" id="122646"/>
    <lineage>
        <taxon>Eukaryota</taxon>
        <taxon>Viridiplantae</taxon>
        <taxon>Streptophyta</taxon>
        <taxon>Embryophyta</taxon>
        <taxon>Marchantiophyta</taxon>
        <taxon>Marchantiopsida</taxon>
        <taxon>Marchantiidae</taxon>
        <taxon>Marchantiales</taxon>
        <taxon>Ricciaceae</taxon>
        <taxon>Riccia</taxon>
    </lineage>
</organism>
<name>A0ABD3H0G1_9MARC</name>
<evidence type="ECO:0000313" key="3">
    <source>
        <dbReference type="Proteomes" id="UP001633002"/>
    </source>
</evidence>
<feature type="compositionally biased region" description="Polar residues" evidence="1">
    <location>
        <begin position="25"/>
        <end position="34"/>
    </location>
</feature>
<feature type="region of interest" description="Disordered" evidence="1">
    <location>
        <begin position="14"/>
        <end position="39"/>
    </location>
</feature>
<evidence type="ECO:0000256" key="1">
    <source>
        <dbReference type="SAM" id="MobiDB-lite"/>
    </source>
</evidence>
<reference evidence="2 3" key="1">
    <citation type="submission" date="2024-09" db="EMBL/GenBank/DDBJ databases">
        <title>Chromosome-scale assembly of Riccia sorocarpa.</title>
        <authorList>
            <person name="Paukszto L."/>
        </authorList>
    </citation>
    <scope>NUCLEOTIDE SEQUENCE [LARGE SCALE GENOMIC DNA]</scope>
    <source>
        <strain evidence="2">LP-2024</strain>
        <tissue evidence="2">Aerial parts of the thallus</tissue>
    </source>
</reference>
<keyword evidence="3" id="KW-1185">Reference proteome</keyword>
<sequence length="183" mass="19784">MDLVRTMRTRITANPHVSALRPVNPGTSSLPSGNTDEDSNDGVCVNESIFRNFGVKISLALGDLVSHRLEKSFGPLLADANADQALKAEVAELKGKLEVARSRNLIYDQVKQEYVAVNTTIGRLEADLKAARQDVSIRAKQDKVLEAHMKSLSGQMEALKVGSDATIAKLWKELNLATAAADS</sequence>
<evidence type="ECO:0000313" key="2">
    <source>
        <dbReference type="EMBL" id="KAL3685007.1"/>
    </source>
</evidence>
<dbReference type="EMBL" id="JBJQOH010000006">
    <property type="protein sequence ID" value="KAL3685007.1"/>
    <property type="molecule type" value="Genomic_DNA"/>
</dbReference>
<comment type="caution">
    <text evidence="2">The sequence shown here is derived from an EMBL/GenBank/DDBJ whole genome shotgun (WGS) entry which is preliminary data.</text>
</comment>